<sequence>MTGNTDMDLAFKDYPNIMRANGLNGFSKGAAESTDNVKSGTFPPRRSVALCNTPLFSSAYSKAPSARKSGTYYIYDGIEINGRYRITSSASFALKKPIGKNVTGFVNADDIR</sequence>
<name>K1UL94_9ZZZZ</name>
<dbReference type="EMBL" id="AJWY01000557">
    <property type="protein sequence ID" value="EKC81009.1"/>
    <property type="molecule type" value="Genomic_DNA"/>
</dbReference>
<protein>
    <submittedName>
        <fullName evidence="1">Uncharacterized protein</fullName>
    </submittedName>
</protein>
<reference evidence="1" key="1">
    <citation type="journal article" date="2013" name="Environ. Microbiol.">
        <title>Microbiota from the distal guts of lean and obese adolescents exhibit partial functional redundancy besides clear differences in community structure.</title>
        <authorList>
            <person name="Ferrer M."/>
            <person name="Ruiz A."/>
            <person name="Lanza F."/>
            <person name="Haange S.B."/>
            <person name="Oberbach A."/>
            <person name="Till H."/>
            <person name="Bargiela R."/>
            <person name="Campoy C."/>
            <person name="Segura M.T."/>
            <person name="Richter M."/>
            <person name="von Bergen M."/>
            <person name="Seifert J."/>
            <person name="Suarez A."/>
        </authorList>
    </citation>
    <scope>NUCLEOTIDE SEQUENCE</scope>
</reference>
<dbReference type="AlphaFoldDB" id="K1UL94"/>
<evidence type="ECO:0000313" key="1">
    <source>
        <dbReference type="EMBL" id="EKC81009.1"/>
    </source>
</evidence>
<gene>
    <name evidence="1" type="ORF">LEA_00789</name>
</gene>
<accession>K1UL94</accession>
<comment type="caution">
    <text evidence="1">The sequence shown here is derived from an EMBL/GenBank/DDBJ whole genome shotgun (WGS) entry which is preliminary data.</text>
</comment>
<organism evidence="1">
    <name type="scientific">human gut metagenome</name>
    <dbReference type="NCBI Taxonomy" id="408170"/>
    <lineage>
        <taxon>unclassified sequences</taxon>
        <taxon>metagenomes</taxon>
        <taxon>organismal metagenomes</taxon>
    </lineage>
</organism>
<proteinExistence type="predicted"/>